<dbReference type="EMBL" id="CP076365">
    <property type="protein sequence ID" value="QWK93024.1"/>
    <property type="molecule type" value="Genomic_DNA"/>
</dbReference>
<geneLocation type="plasmid" evidence="2 3">
    <name>p4</name>
</geneLocation>
<dbReference type="KEGG" id="gfu:KM031_21620"/>
<evidence type="ECO:0000313" key="3">
    <source>
        <dbReference type="Proteomes" id="UP000679352"/>
    </source>
</evidence>
<feature type="compositionally biased region" description="Basic and acidic residues" evidence="1">
    <location>
        <begin position="172"/>
        <end position="184"/>
    </location>
</feature>
<gene>
    <name evidence="2" type="ORF">KM031_21620</name>
</gene>
<protein>
    <submittedName>
        <fullName evidence="2">Uncharacterized protein</fullName>
    </submittedName>
</protein>
<organism evidence="2 3">
    <name type="scientific">Gemmobacter fulvus</name>
    <dbReference type="NCBI Taxonomy" id="2840474"/>
    <lineage>
        <taxon>Bacteria</taxon>
        <taxon>Pseudomonadati</taxon>
        <taxon>Pseudomonadota</taxon>
        <taxon>Alphaproteobacteria</taxon>
        <taxon>Rhodobacterales</taxon>
        <taxon>Paracoccaceae</taxon>
        <taxon>Gemmobacter</taxon>
    </lineage>
</organism>
<keyword evidence="3" id="KW-1185">Reference proteome</keyword>
<evidence type="ECO:0000313" key="2">
    <source>
        <dbReference type="EMBL" id="QWK93024.1"/>
    </source>
</evidence>
<dbReference type="RefSeq" id="WP_215507673.1">
    <property type="nucleotide sequence ID" value="NZ_CP076365.1"/>
</dbReference>
<feature type="region of interest" description="Disordered" evidence="1">
    <location>
        <begin position="159"/>
        <end position="184"/>
    </location>
</feature>
<reference evidence="2" key="1">
    <citation type="submission" date="2021-06" db="EMBL/GenBank/DDBJ databases">
        <authorList>
            <person name="Lee C.-S."/>
            <person name="Jin L."/>
        </authorList>
    </citation>
    <scope>NUCLEOTIDE SEQUENCE</scope>
    <source>
        <strain evidence="2">Con5</strain>
        <plasmid evidence="2">p4</plasmid>
    </source>
</reference>
<accession>A0A975PB11</accession>
<keyword evidence="2" id="KW-0614">Plasmid</keyword>
<name>A0A975PB11_9RHOB</name>
<sequence length="184" mass="20752">MRTVETDFDWRIVLGEEARAIVLQTLEPGSKPTSKELDAAIRALNLRLAVARGQTEGANDIIAAMGARLENAVSTLTNQQHLVMMVLGKLHREIFLMRQTLGLSAVTDKWEAGEVIENLKRRIEEHEAFMQSVMPEYEDRFPAFAKEVEERAVREIAAVQAENRASQTTTEKGQEKPKGHELER</sequence>
<dbReference type="Proteomes" id="UP000679352">
    <property type="component" value="Plasmid p4"/>
</dbReference>
<proteinExistence type="predicted"/>
<evidence type="ECO:0000256" key="1">
    <source>
        <dbReference type="SAM" id="MobiDB-lite"/>
    </source>
</evidence>
<dbReference type="AlphaFoldDB" id="A0A975PB11"/>